<keyword evidence="5" id="KW-0547">Nucleotide-binding</keyword>
<dbReference type="FunFam" id="3.30.1180.20:FF:000001">
    <property type="entry name" value="Dihydroxyacetone kinase 1"/>
    <property type="match status" value="1"/>
</dbReference>
<dbReference type="Gene3D" id="3.30.1180.20">
    <property type="entry name" value="Dihydroxyacetone kinase, domain 2"/>
    <property type="match status" value="1"/>
</dbReference>
<evidence type="ECO:0000256" key="7">
    <source>
        <dbReference type="ARBA" id="ARBA00022798"/>
    </source>
</evidence>
<sequence>MSTRHFFSDSTGVVVRALIALTARNPHMQLDETNRVVYSKTHSPSKVSVISGGGSGHEPAWSGYVGDGMLAAAVCGEIFASPSTKQIMSAIKNVPSENGIILCITNYTGDMLHFGLAREKALALGYKVSVISMSEDAALGRKKAEYVGRRGLAGNLLVIKLVGTASQESWPFERVLELGRQCNDQLVTMGTSLDHCHVLGRTHHETVPENSCVLGMGIHNEPGLQTLTPIPTADEVIKRMLLFLLDPNDEDRAFVKFSPGDEVALLVNNFGGMSVLELDAMTSIALSQLESDWNIKPVRIYSGVMEASLNAPGFSLTLGNLSGIARSIDVSVEEILHLLDLPTSAPAWPKSAYSGPKSSNESERLREGAYKTSEEGLTNDNRLKINPASANKALAKACNRAIAAEPDITKFDMQMGDGDCGEAVKSVCDAILKKLSGVLSSETDLNSYLEQIGDSVEDVGGSLGAILAIFLAAFSNNLRQAQELNVEAVAKAAPAALENLKLYTSARSGDRTVMDTLIPFCEKLQNTNDLEKAVEAAEKGAENTRGMQARFGRATYVGDKVEGLSEMPPDPGAWAAAIFLRGYLRGLQK</sequence>
<dbReference type="Gene3D" id="1.25.40.340">
    <property type="match status" value="1"/>
</dbReference>
<evidence type="ECO:0000256" key="2">
    <source>
        <dbReference type="ARBA" id="ARBA00004778"/>
    </source>
</evidence>
<dbReference type="InterPro" id="IPR012734">
    <property type="entry name" value="DhaK_ATP"/>
</dbReference>
<comment type="catalytic activity">
    <reaction evidence="10">
        <text>dihydroxyacetone + ATP = dihydroxyacetone phosphate + ADP + H(+)</text>
        <dbReference type="Rhea" id="RHEA:15773"/>
        <dbReference type="ChEBI" id="CHEBI:15378"/>
        <dbReference type="ChEBI" id="CHEBI:16016"/>
        <dbReference type="ChEBI" id="CHEBI:30616"/>
        <dbReference type="ChEBI" id="CHEBI:57642"/>
        <dbReference type="ChEBI" id="CHEBI:456216"/>
        <dbReference type="EC" id="2.7.1.29"/>
    </reaction>
</comment>
<dbReference type="FunFam" id="1.25.40.340:FF:000001">
    <property type="entry name" value="Dihydroxyacetone kinase 1"/>
    <property type="match status" value="1"/>
</dbReference>
<comment type="pathway">
    <text evidence="2">Polyol metabolism; glycerol fermentation; glycerone phosphate from glycerol (oxidative route): step 2/2.</text>
</comment>
<dbReference type="InterPro" id="IPR004006">
    <property type="entry name" value="DhaK_dom"/>
</dbReference>
<dbReference type="Pfam" id="PF02733">
    <property type="entry name" value="Dak1"/>
    <property type="match status" value="1"/>
</dbReference>
<keyword evidence="7" id="KW-0319">Glycerol metabolism</keyword>
<evidence type="ECO:0000256" key="11">
    <source>
        <dbReference type="PIRSR" id="PIRSR612734-1"/>
    </source>
</evidence>
<organism evidence="15 16">
    <name type="scientific">Patellaria atrata CBS 101060</name>
    <dbReference type="NCBI Taxonomy" id="1346257"/>
    <lineage>
        <taxon>Eukaryota</taxon>
        <taxon>Fungi</taxon>
        <taxon>Dikarya</taxon>
        <taxon>Ascomycota</taxon>
        <taxon>Pezizomycotina</taxon>
        <taxon>Dothideomycetes</taxon>
        <taxon>Dothideomycetes incertae sedis</taxon>
        <taxon>Patellariales</taxon>
        <taxon>Patellariaceae</taxon>
        <taxon>Patellaria</taxon>
    </lineage>
</organism>
<evidence type="ECO:0000256" key="9">
    <source>
        <dbReference type="ARBA" id="ARBA00047974"/>
    </source>
</evidence>
<evidence type="ECO:0000256" key="3">
    <source>
        <dbReference type="ARBA" id="ARBA00008757"/>
    </source>
</evidence>
<dbReference type="GO" id="GO:0005829">
    <property type="term" value="C:cytosol"/>
    <property type="evidence" value="ECO:0007669"/>
    <property type="project" value="TreeGrafter"/>
</dbReference>
<comment type="catalytic activity">
    <reaction evidence="9">
        <text>D-glyceraldehyde + ATP = D-glyceraldehyde 3-phosphate + ADP + H(+)</text>
        <dbReference type="Rhea" id="RHEA:13941"/>
        <dbReference type="ChEBI" id="CHEBI:15378"/>
        <dbReference type="ChEBI" id="CHEBI:17378"/>
        <dbReference type="ChEBI" id="CHEBI:30616"/>
        <dbReference type="ChEBI" id="CHEBI:59776"/>
        <dbReference type="ChEBI" id="CHEBI:456216"/>
        <dbReference type="EC" id="2.7.1.28"/>
    </reaction>
</comment>
<dbReference type="PROSITE" id="PS51481">
    <property type="entry name" value="DHAK"/>
    <property type="match status" value="1"/>
</dbReference>
<evidence type="ECO:0000256" key="5">
    <source>
        <dbReference type="ARBA" id="ARBA00022741"/>
    </source>
</evidence>
<dbReference type="OrthoDB" id="1724672at2759"/>
<evidence type="ECO:0000256" key="8">
    <source>
        <dbReference type="ARBA" id="ARBA00022840"/>
    </source>
</evidence>
<name>A0A9P4VLR6_9PEZI</name>
<dbReference type="InterPro" id="IPR004007">
    <property type="entry name" value="DhaL_dom"/>
</dbReference>
<evidence type="ECO:0000259" key="14">
    <source>
        <dbReference type="PROSITE" id="PS51481"/>
    </source>
</evidence>
<dbReference type="SUPFAM" id="SSF101473">
    <property type="entry name" value="DhaL-like"/>
    <property type="match status" value="1"/>
</dbReference>
<keyword evidence="8" id="KW-0067">ATP-binding</keyword>
<protein>
    <submittedName>
        <fullName evidence="15">Dihydroxyacetone kinase</fullName>
    </submittedName>
</protein>
<dbReference type="Proteomes" id="UP000799429">
    <property type="component" value="Unassembled WGS sequence"/>
</dbReference>
<dbReference type="NCBIfam" id="TIGR02361">
    <property type="entry name" value="dak_ATP"/>
    <property type="match status" value="1"/>
</dbReference>
<comment type="function">
    <text evidence="1">Catalyzes both the phosphorylation of dihydroxyacetone and of glyceraldehyde.</text>
</comment>
<dbReference type="SUPFAM" id="SSF82549">
    <property type="entry name" value="DAK1/DegV-like"/>
    <property type="match status" value="1"/>
</dbReference>
<dbReference type="Pfam" id="PF02734">
    <property type="entry name" value="Dak2"/>
    <property type="match status" value="1"/>
</dbReference>
<evidence type="ECO:0000256" key="4">
    <source>
        <dbReference type="ARBA" id="ARBA00022679"/>
    </source>
</evidence>
<dbReference type="PANTHER" id="PTHR28629">
    <property type="entry name" value="TRIOKINASE/FMN CYCLASE"/>
    <property type="match status" value="1"/>
</dbReference>
<evidence type="ECO:0000259" key="13">
    <source>
        <dbReference type="PROSITE" id="PS51480"/>
    </source>
</evidence>
<feature type="active site" description="Tele-hemiaminal-histidine intermediate" evidence="11">
    <location>
        <position position="219"/>
    </location>
</feature>
<feature type="binding site" evidence="12">
    <location>
        <begin position="54"/>
        <end position="57"/>
    </location>
    <ligand>
        <name>substrate</name>
    </ligand>
</feature>
<dbReference type="EMBL" id="MU006106">
    <property type="protein sequence ID" value="KAF2835843.1"/>
    <property type="molecule type" value="Genomic_DNA"/>
</dbReference>
<dbReference type="GO" id="GO:0019563">
    <property type="term" value="P:glycerol catabolic process"/>
    <property type="evidence" value="ECO:0007669"/>
    <property type="project" value="TreeGrafter"/>
</dbReference>
<proteinExistence type="inferred from homology"/>
<evidence type="ECO:0000256" key="12">
    <source>
        <dbReference type="PIRSR" id="PIRSR612734-2"/>
    </source>
</evidence>
<keyword evidence="4" id="KW-0808">Transferase</keyword>
<evidence type="ECO:0000256" key="10">
    <source>
        <dbReference type="ARBA" id="ARBA00048898"/>
    </source>
</evidence>
<dbReference type="InterPro" id="IPR036117">
    <property type="entry name" value="DhaL_dom_sf"/>
</dbReference>
<comment type="similarity">
    <text evidence="3">Belongs to the dihydroxyacetone kinase (DAK) family.</text>
</comment>
<comment type="caution">
    <text evidence="15">The sequence shown here is derived from an EMBL/GenBank/DDBJ whole genome shotgun (WGS) entry which is preliminary data.</text>
</comment>
<gene>
    <name evidence="15" type="ORF">M501DRAFT_981096</name>
</gene>
<keyword evidence="16" id="KW-1185">Reference proteome</keyword>
<evidence type="ECO:0000313" key="16">
    <source>
        <dbReference type="Proteomes" id="UP000799429"/>
    </source>
</evidence>
<keyword evidence="6 15" id="KW-0418">Kinase</keyword>
<evidence type="ECO:0000256" key="6">
    <source>
        <dbReference type="ARBA" id="ARBA00022777"/>
    </source>
</evidence>
<accession>A0A9P4VLR6</accession>
<dbReference type="AlphaFoldDB" id="A0A9P4VLR6"/>
<evidence type="ECO:0000256" key="1">
    <source>
        <dbReference type="ARBA" id="ARBA00003264"/>
    </source>
</evidence>
<dbReference type="SMART" id="SM01120">
    <property type="entry name" value="Dak2"/>
    <property type="match status" value="1"/>
</dbReference>
<dbReference type="GO" id="GO:0050354">
    <property type="term" value="F:triokinase activity"/>
    <property type="evidence" value="ECO:0007669"/>
    <property type="project" value="UniProtKB-EC"/>
</dbReference>
<reference evidence="15" key="1">
    <citation type="journal article" date="2020" name="Stud. Mycol.">
        <title>101 Dothideomycetes genomes: a test case for predicting lifestyles and emergence of pathogens.</title>
        <authorList>
            <person name="Haridas S."/>
            <person name="Albert R."/>
            <person name="Binder M."/>
            <person name="Bloem J."/>
            <person name="Labutti K."/>
            <person name="Salamov A."/>
            <person name="Andreopoulos B."/>
            <person name="Baker S."/>
            <person name="Barry K."/>
            <person name="Bills G."/>
            <person name="Bluhm B."/>
            <person name="Cannon C."/>
            <person name="Castanera R."/>
            <person name="Culley D."/>
            <person name="Daum C."/>
            <person name="Ezra D."/>
            <person name="Gonzalez J."/>
            <person name="Henrissat B."/>
            <person name="Kuo A."/>
            <person name="Liang C."/>
            <person name="Lipzen A."/>
            <person name="Lutzoni F."/>
            <person name="Magnuson J."/>
            <person name="Mondo S."/>
            <person name="Nolan M."/>
            <person name="Ohm R."/>
            <person name="Pangilinan J."/>
            <person name="Park H.-J."/>
            <person name="Ramirez L."/>
            <person name="Alfaro M."/>
            <person name="Sun H."/>
            <person name="Tritt A."/>
            <person name="Yoshinaga Y."/>
            <person name="Zwiers L.-H."/>
            <person name="Turgeon B."/>
            <person name="Goodwin S."/>
            <person name="Spatafora J."/>
            <person name="Crous P."/>
            <person name="Grigoriev I."/>
        </authorList>
    </citation>
    <scope>NUCLEOTIDE SEQUENCE</scope>
    <source>
        <strain evidence="15">CBS 101060</strain>
    </source>
</reference>
<dbReference type="GO" id="GO:0005524">
    <property type="term" value="F:ATP binding"/>
    <property type="evidence" value="ECO:0007669"/>
    <property type="project" value="UniProtKB-KW"/>
</dbReference>
<dbReference type="FunFam" id="3.40.50.10440:FF:000001">
    <property type="entry name" value="Dihydroxyacetone kinase, DhaK subunit"/>
    <property type="match status" value="1"/>
</dbReference>
<feature type="domain" description="DhaL" evidence="13">
    <location>
        <begin position="388"/>
        <end position="585"/>
    </location>
</feature>
<feature type="binding site" evidence="12">
    <location>
        <position position="110"/>
    </location>
    <ligand>
        <name>substrate</name>
    </ligand>
</feature>
<feature type="domain" description="DhaK" evidence="14">
    <location>
        <begin position="9"/>
        <end position="348"/>
    </location>
</feature>
<dbReference type="PANTHER" id="PTHR28629:SF1">
    <property type="entry name" value="YALI0F01606P"/>
    <property type="match status" value="1"/>
</dbReference>
<evidence type="ECO:0000313" key="15">
    <source>
        <dbReference type="EMBL" id="KAF2835843.1"/>
    </source>
</evidence>
<dbReference type="PROSITE" id="PS51480">
    <property type="entry name" value="DHAL"/>
    <property type="match status" value="1"/>
</dbReference>
<dbReference type="Gene3D" id="3.40.50.10440">
    <property type="entry name" value="Dihydroxyacetone kinase, domain 1"/>
    <property type="match status" value="1"/>
</dbReference>
<dbReference type="InterPro" id="IPR050861">
    <property type="entry name" value="Dihydroxyacetone_Kinase"/>
</dbReference>
<dbReference type="GO" id="GO:0004371">
    <property type="term" value="F:glycerone kinase activity"/>
    <property type="evidence" value="ECO:0007669"/>
    <property type="project" value="UniProtKB-EC"/>
</dbReference>